<dbReference type="PROSITE" id="PS51257">
    <property type="entry name" value="PROKAR_LIPOPROTEIN"/>
    <property type="match status" value="1"/>
</dbReference>
<dbReference type="RefSeq" id="WP_188670841.1">
    <property type="nucleotide sequence ID" value="NZ_BMJH01000001.1"/>
</dbReference>
<name>A0A916U2D7_9ACTN</name>
<dbReference type="AlphaFoldDB" id="A0A916U2D7"/>
<organism evidence="3 4">
    <name type="scientific">Hoyosella rhizosphaerae</name>
    <dbReference type="NCBI Taxonomy" id="1755582"/>
    <lineage>
        <taxon>Bacteria</taxon>
        <taxon>Bacillati</taxon>
        <taxon>Actinomycetota</taxon>
        <taxon>Actinomycetes</taxon>
        <taxon>Mycobacteriales</taxon>
        <taxon>Hoyosellaceae</taxon>
        <taxon>Hoyosella</taxon>
    </lineage>
</organism>
<feature type="chain" id="PRO_5038919482" description="Carboxypeptidase regulatory-like domain-containing protein" evidence="2">
    <location>
        <begin position="21"/>
        <end position="421"/>
    </location>
</feature>
<evidence type="ECO:0008006" key="5">
    <source>
        <dbReference type="Google" id="ProtNLM"/>
    </source>
</evidence>
<keyword evidence="2" id="KW-0732">Signal</keyword>
<feature type="region of interest" description="Disordered" evidence="1">
    <location>
        <begin position="37"/>
        <end position="104"/>
    </location>
</feature>
<dbReference type="EMBL" id="BMJH01000001">
    <property type="protein sequence ID" value="GGC57745.1"/>
    <property type="molecule type" value="Genomic_DNA"/>
</dbReference>
<sequence>MRHHKYALAVAAASVGLMVAGCGSMTDLNYTYAEPLPTQQIPAPTDTRSTDAPGPTATTPAATTPTAPRSTPSATQAPEQPQPDPNVRPTIRDTPGAEATRSTLTIETRTLAGAPIRDVTVRASHFTECDIDGPILGAEPERDYFAQSSVEGYATITVPAGCFHYGIESLPNSVYPIPEGMHTVNNLESGQSATGELRFYDGPRGLSSNWVPATINVNDASSEHNIAGHEITIHRCGDPSTSWGTPPSDASGRIHIALDPGCYAATHVRGNTGYFLTEPVVYFNVGSSPNHVSVTQNAPDTVGEKSGTIAIVARTESGQPVEGLTIGIVRTPTCPLSSFEGASTAVGTVVTDSSGSASLTATTGCYGAAISPDTHPNIGPQVAELVDDGQTVTMTFVLPDPVTEDDLTDDADADQDSGSAD</sequence>
<evidence type="ECO:0000256" key="2">
    <source>
        <dbReference type="SAM" id="SignalP"/>
    </source>
</evidence>
<gene>
    <name evidence="3" type="ORF">GCM10011410_07830</name>
</gene>
<protein>
    <recommendedName>
        <fullName evidence="5">Carboxypeptidase regulatory-like domain-containing protein</fullName>
    </recommendedName>
</protein>
<feature type="compositionally biased region" description="Acidic residues" evidence="1">
    <location>
        <begin position="402"/>
        <end position="415"/>
    </location>
</feature>
<accession>A0A916U2D7</accession>
<feature type="region of interest" description="Disordered" evidence="1">
    <location>
        <begin position="400"/>
        <end position="421"/>
    </location>
</feature>
<evidence type="ECO:0000313" key="4">
    <source>
        <dbReference type="Proteomes" id="UP000641514"/>
    </source>
</evidence>
<reference evidence="3" key="1">
    <citation type="journal article" date="2014" name="Int. J. Syst. Evol. Microbiol.">
        <title>Complete genome sequence of Corynebacterium casei LMG S-19264T (=DSM 44701T), isolated from a smear-ripened cheese.</title>
        <authorList>
            <consortium name="US DOE Joint Genome Institute (JGI-PGF)"/>
            <person name="Walter F."/>
            <person name="Albersmeier A."/>
            <person name="Kalinowski J."/>
            <person name="Ruckert C."/>
        </authorList>
    </citation>
    <scope>NUCLEOTIDE SEQUENCE</scope>
    <source>
        <strain evidence="3">CGMCC 1.15478</strain>
    </source>
</reference>
<reference evidence="3" key="2">
    <citation type="submission" date="2020-09" db="EMBL/GenBank/DDBJ databases">
        <authorList>
            <person name="Sun Q."/>
            <person name="Zhou Y."/>
        </authorList>
    </citation>
    <scope>NUCLEOTIDE SEQUENCE</scope>
    <source>
        <strain evidence="3">CGMCC 1.15478</strain>
    </source>
</reference>
<keyword evidence="4" id="KW-1185">Reference proteome</keyword>
<dbReference type="Proteomes" id="UP000641514">
    <property type="component" value="Unassembled WGS sequence"/>
</dbReference>
<feature type="signal peptide" evidence="2">
    <location>
        <begin position="1"/>
        <end position="20"/>
    </location>
</feature>
<evidence type="ECO:0000313" key="3">
    <source>
        <dbReference type="EMBL" id="GGC57745.1"/>
    </source>
</evidence>
<feature type="compositionally biased region" description="Low complexity" evidence="1">
    <location>
        <begin position="50"/>
        <end position="78"/>
    </location>
</feature>
<proteinExistence type="predicted"/>
<evidence type="ECO:0000256" key="1">
    <source>
        <dbReference type="SAM" id="MobiDB-lite"/>
    </source>
</evidence>
<comment type="caution">
    <text evidence="3">The sequence shown here is derived from an EMBL/GenBank/DDBJ whole genome shotgun (WGS) entry which is preliminary data.</text>
</comment>